<accession>A0A5B9QGL9</accession>
<dbReference type="AlphaFoldDB" id="A0A5B9QGL9"/>
<reference evidence="1 2" key="1">
    <citation type="submission" date="2019-08" db="EMBL/GenBank/DDBJ databases">
        <title>Deep-cultivation of Planctomycetes and their phenomic and genomic characterization uncovers novel biology.</title>
        <authorList>
            <person name="Wiegand S."/>
            <person name="Jogler M."/>
            <person name="Boedeker C."/>
            <person name="Pinto D."/>
            <person name="Vollmers J."/>
            <person name="Rivas-Marin E."/>
            <person name="Kohn T."/>
            <person name="Peeters S.H."/>
            <person name="Heuer A."/>
            <person name="Rast P."/>
            <person name="Oberbeckmann S."/>
            <person name="Bunk B."/>
            <person name="Jeske O."/>
            <person name="Meyerdierks A."/>
            <person name="Storesund J.E."/>
            <person name="Kallscheuer N."/>
            <person name="Luecker S."/>
            <person name="Lage O.M."/>
            <person name="Pohl T."/>
            <person name="Merkel B.J."/>
            <person name="Hornburger P."/>
            <person name="Mueller R.-W."/>
            <person name="Bruemmer F."/>
            <person name="Labrenz M."/>
            <person name="Spormann A.M."/>
            <person name="Op den Camp H."/>
            <person name="Overmann J."/>
            <person name="Amann R."/>
            <person name="Jetten M.S.M."/>
            <person name="Mascher T."/>
            <person name="Medema M.H."/>
            <person name="Devos D.P."/>
            <person name="Kaster A.-K."/>
            <person name="Ovreas L."/>
            <person name="Rohde M."/>
            <person name="Galperin M.Y."/>
            <person name="Jogler C."/>
        </authorList>
    </citation>
    <scope>NUCLEOTIDE SEQUENCE [LARGE SCALE GENOMIC DNA]</scope>
    <source>
        <strain evidence="1 2">Pr1d</strain>
    </source>
</reference>
<name>A0A5B9QGL9_9BACT</name>
<protein>
    <submittedName>
        <fullName evidence="1">Uncharacterized protein</fullName>
    </submittedName>
</protein>
<evidence type="ECO:0000313" key="2">
    <source>
        <dbReference type="Proteomes" id="UP000323917"/>
    </source>
</evidence>
<evidence type="ECO:0000313" key="1">
    <source>
        <dbReference type="EMBL" id="QEG36086.1"/>
    </source>
</evidence>
<dbReference type="Proteomes" id="UP000323917">
    <property type="component" value="Chromosome"/>
</dbReference>
<keyword evidence="2" id="KW-1185">Reference proteome</keyword>
<dbReference type="KEGG" id="bgok:Pr1d_33950"/>
<gene>
    <name evidence="1" type="ORF">Pr1d_33950</name>
</gene>
<dbReference type="EMBL" id="CP042913">
    <property type="protein sequence ID" value="QEG36086.1"/>
    <property type="molecule type" value="Genomic_DNA"/>
</dbReference>
<organism evidence="1 2">
    <name type="scientific">Bythopirellula goksoeyrii</name>
    <dbReference type="NCBI Taxonomy" id="1400387"/>
    <lineage>
        <taxon>Bacteria</taxon>
        <taxon>Pseudomonadati</taxon>
        <taxon>Planctomycetota</taxon>
        <taxon>Planctomycetia</taxon>
        <taxon>Pirellulales</taxon>
        <taxon>Lacipirellulaceae</taxon>
        <taxon>Bythopirellula</taxon>
    </lineage>
</organism>
<sequence>MPPSQSAAQKKHRTRTAVERNIEGSEPTIKARCHRVSYWWQRAEQGIGDVSSAGGIVECRWRRSFSVIYGGA</sequence>
<proteinExistence type="predicted"/>